<name>A0A0D6EKE0_SPOSA</name>
<dbReference type="EMBL" id="CENE01000007">
    <property type="protein sequence ID" value="CEQ40487.1"/>
    <property type="molecule type" value="Genomic_DNA"/>
</dbReference>
<dbReference type="AlphaFoldDB" id="A0A0D6EKE0"/>
<keyword evidence="4" id="KW-1185">Reference proteome</keyword>
<dbReference type="Gene3D" id="2.60.120.200">
    <property type="match status" value="1"/>
</dbReference>
<reference evidence="4" key="1">
    <citation type="submission" date="2015-02" db="EMBL/GenBank/DDBJ databases">
        <authorList>
            <person name="Gon?alves P."/>
        </authorList>
    </citation>
    <scope>NUCLEOTIDE SEQUENCE [LARGE SCALE GENOMIC DNA]</scope>
</reference>
<proteinExistence type="predicted"/>
<feature type="domain" description="Polysaccharide lyase 14" evidence="2">
    <location>
        <begin position="152"/>
        <end position="326"/>
    </location>
</feature>
<protein>
    <submittedName>
        <fullName evidence="3">SPOSA6832_02109-mRNA-1:cds</fullName>
    </submittedName>
</protein>
<feature type="non-terminal residue" evidence="3">
    <location>
        <position position="354"/>
    </location>
</feature>
<dbReference type="OrthoDB" id="2395160at2759"/>
<gene>
    <name evidence="3" type="primary">SPOSA6832_02109</name>
</gene>
<dbReference type="Pfam" id="PF21294">
    <property type="entry name" value="Polysacc_lyase_14"/>
    <property type="match status" value="1"/>
</dbReference>
<feature type="region of interest" description="Disordered" evidence="1">
    <location>
        <begin position="335"/>
        <end position="354"/>
    </location>
</feature>
<accession>A0A0D6EKE0</accession>
<dbReference type="PANTHER" id="PTHR40124:SF1">
    <property type="entry name" value="DISAGGREGATASE RELATED REPEAT PROTEIN"/>
    <property type="match status" value="1"/>
</dbReference>
<sequence>MTPASIYTLTMPSGALPSASSALSYISSTWSFQKGSSDYLTFAEDPLGSGGGTVVQVEYGKGSYSGTSNVSINPALLRLTCFESCLGTDDPGGGLGNLQLGVFGEGKNRAMVSYEVGFEQDFDFVQGIAQPLRSRQLLLLLTLSSPLPSWPGGKLPGSYGGDMNAYCTGGQPSAACFSLRLTWRANGAGEVYGYVPTYDGQCSSDASATDGCRLSWRRWMLIQITQPYTRFSSMVSFNRDSWTFKTGVYNTVTEIAILNSDPGTPCEANGVLAVYAGETLAFERTDIVFRTNASVLFTSLAFSTFFGGSSAAYAPTGDVHAYFRNFQFFEGDDASTETGSTVTATIPSASSTRK</sequence>
<dbReference type="Proteomes" id="UP000243876">
    <property type="component" value="Unassembled WGS sequence"/>
</dbReference>
<feature type="non-terminal residue" evidence="3">
    <location>
        <position position="1"/>
    </location>
</feature>
<evidence type="ECO:0000256" key="1">
    <source>
        <dbReference type="SAM" id="MobiDB-lite"/>
    </source>
</evidence>
<evidence type="ECO:0000313" key="4">
    <source>
        <dbReference type="Proteomes" id="UP000243876"/>
    </source>
</evidence>
<evidence type="ECO:0000259" key="2">
    <source>
        <dbReference type="Pfam" id="PF21294"/>
    </source>
</evidence>
<feature type="compositionally biased region" description="Polar residues" evidence="1">
    <location>
        <begin position="336"/>
        <end position="354"/>
    </location>
</feature>
<dbReference type="PANTHER" id="PTHR40124">
    <property type="match status" value="1"/>
</dbReference>
<evidence type="ECO:0000313" key="3">
    <source>
        <dbReference type="EMBL" id="CEQ40487.1"/>
    </source>
</evidence>
<organism evidence="3 4">
    <name type="scientific">Sporidiobolus salmonicolor</name>
    <name type="common">Yeast-like fungus</name>
    <name type="synonym">Sporobolomyces salmonicolor</name>
    <dbReference type="NCBI Taxonomy" id="5005"/>
    <lineage>
        <taxon>Eukaryota</taxon>
        <taxon>Fungi</taxon>
        <taxon>Dikarya</taxon>
        <taxon>Basidiomycota</taxon>
        <taxon>Pucciniomycotina</taxon>
        <taxon>Microbotryomycetes</taxon>
        <taxon>Sporidiobolales</taxon>
        <taxon>Sporidiobolaceae</taxon>
        <taxon>Sporobolomyces</taxon>
    </lineage>
</organism>
<dbReference type="InterPro" id="IPR048958">
    <property type="entry name" value="Polysacc_lyase_14"/>
</dbReference>